<feature type="transmembrane region" description="Helical" evidence="1">
    <location>
        <begin position="964"/>
        <end position="990"/>
    </location>
</feature>
<feature type="domain" description="Helitron helicase-like" evidence="2">
    <location>
        <begin position="420"/>
        <end position="661"/>
    </location>
</feature>
<organism evidence="4 5">
    <name type="scientific">Phytophthora nicotianae P10297</name>
    <dbReference type="NCBI Taxonomy" id="1317064"/>
    <lineage>
        <taxon>Eukaryota</taxon>
        <taxon>Sar</taxon>
        <taxon>Stramenopiles</taxon>
        <taxon>Oomycota</taxon>
        <taxon>Peronosporomycetes</taxon>
        <taxon>Peronosporales</taxon>
        <taxon>Peronosporaceae</taxon>
        <taxon>Phytophthora</taxon>
    </lineage>
</organism>
<keyword evidence="1" id="KW-0812">Transmembrane</keyword>
<protein>
    <submittedName>
        <fullName evidence="4">Uncharacterized protein</fullName>
    </submittedName>
</protein>
<keyword evidence="1" id="KW-0472">Membrane</keyword>
<comment type="caution">
    <text evidence="4">The sequence shown here is derived from an EMBL/GenBank/DDBJ whole genome shotgun (WGS) entry which is preliminary data.</text>
</comment>
<dbReference type="InterPro" id="IPR046700">
    <property type="entry name" value="DUF6570"/>
</dbReference>
<dbReference type="AlphaFoldDB" id="W2YB32"/>
<evidence type="ECO:0000256" key="1">
    <source>
        <dbReference type="SAM" id="Phobius"/>
    </source>
</evidence>
<sequence length="1011" mass="112465">MEGQNFTSDPKLALIYYYCCGGQPDAFVFNDEHVRDDENVRERLLDALDSPLGKSEYERCQTSATSMDPSQSGIFACASCCEFLVGPRSNHVCLSLSQLSQSFRISDEEYELRYGHLSDDIAKSHAQVFYHPDGKKYFLNPKLVRDTERIHLCASCAYNPRKSKFSLANGHDYGRYGSLPDLSPVAKNCIAPARCFGLEFSISGKHCSGHSICFPSSGPQACTKVLPVMDIDRKPRVTFIGPTEEWRARKHLFRGLYELPSESIFSWLNVLKETHSFFRKECIVIDDSLSAKQRLADLQDSIEKGVIVSDAGALHAVDDAVNSERFGTDITTGESPEVIIQQSTVLKPAMCHGDKVGSVVIDAMINAVGEQDDIAVVRRGVDPIVEWDENGYMIAGAFPTLFMMGGDMLPSGSFSQGLIDHLMRYYDGRFENNVTLIATLLNQMQRHVEVRKAARASTTHAKTLQKLGQLTSGVEFRKSLLAAKNNPDSPAAKRLNASLLRILSVIGGTIPFSPFERAGTRPKLAAMRFRFGLPQFWVTVAPPEQDDITLHRIMLLRQLNAWNDEECTYGQSQCRWAQLPKNLKESPRLRLSISNKCPALAAFMFERKMELIQKAILRCPASEDTKKCRNYTEREAGAFGTVAGFNGVVEPQVDGRLHLHMTVYGSSFTPEILTRGDSSEELRLYIAEWLNSVCTNHLTTDTREWLTECGNRGGSLPRACEVTLPPAGDNLAAFYHAVEKSIVTTNIHSHSRTCIKGKRGKSQCRLCRPAGIHNQNTQPLHVRKSNGAYTGQPLSPEQEAKLDAGYDTAKGEFLRPHIAGPVVWEQFRTPPNSMFIETNMLLSGLTGSHCNSSVMNGEDAGDMVDEYQQNYMTKEGAGLKNAAVVMLTALEDTLKYPSVAPDSGAPMRQGQYLATRTVNALEERTSGHYLLWCMLYLVTNRTYRQNRSGISFRMGSLMNFGSQSMALLLVIPVILVGVIRLRIVAMTALLMEISTWMHLWIPEKGSMQPPP</sequence>
<evidence type="ECO:0000259" key="2">
    <source>
        <dbReference type="Pfam" id="PF14214"/>
    </source>
</evidence>
<dbReference type="InterPro" id="IPR025476">
    <property type="entry name" value="Helitron_helicase-like"/>
</dbReference>
<dbReference type="Proteomes" id="UP000018948">
    <property type="component" value="Unassembled WGS sequence"/>
</dbReference>
<evidence type="ECO:0000259" key="3">
    <source>
        <dbReference type="Pfam" id="PF20209"/>
    </source>
</evidence>
<dbReference type="EMBL" id="ANIY01003991">
    <property type="protein sequence ID" value="ETP32196.1"/>
    <property type="molecule type" value="Genomic_DNA"/>
</dbReference>
<dbReference type="Pfam" id="PF14214">
    <property type="entry name" value="Helitron_like_N"/>
    <property type="match status" value="1"/>
</dbReference>
<keyword evidence="1" id="KW-1133">Transmembrane helix</keyword>
<evidence type="ECO:0000313" key="5">
    <source>
        <dbReference type="Proteomes" id="UP000018948"/>
    </source>
</evidence>
<dbReference type="Pfam" id="PF20209">
    <property type="entry name" value="DUF6570"/>
    <property type="match status" value="1"/>
</dbReference>
<reference evidence="4 5" key="1">
    <citation type="submission" date="2013-11" db="EMBL/GenBank/DDBJ databases">
        <title>The Genome Sequence of Phytophthora parasitica P10297.</title>
        <authorList>
            <consortium name="The Broad Institute Genomics Platform"/>
            <person name="Russ C."/>
            <person name="Tyler B."/>
            <person name="Panabieres F."/>
            <person name="Shan W."/>
            <person name="Tripathy S."/>
            <person name="Grunwald N."/>
            <person name="Machado M."/>
            <person name="Johnson C.S."/>
            <person name="Walker B."/>
            <person name="Young S.K."/>
            <person name="Zeng Q."/>
            <person name="Gargeya S."/>
            <person name="Fitzgerald M."/>
            <person name="Haas B."/>
            <person name="Abouelleil A."/>
            <person name="Allen A.W."/>
            <person name="Alvarado L."/>
            <person name="Arachchi H.M."/>
            <person name="Berlin A.M."/>
            <person name="Chapman S.B."/>
            <person name="Gainer-Dewar J."/>
            <person name="Goldberg J."/>
            <person name="Griggs A."/>
            <person name="Gujja S."/>
            <person name="Hansen M."/>
            <person name="Howarth C."/>
            <person name="Imamovic A."/>
            <person name="Ireland A."/>
            <person name="Larimer J."/>
            <person name="McCowan C."/>
            <person name="Murphy C."/>
            <person name="Pearson M."/>
            <person name="Poon T.W."/>
            <person name="Priest M."/>
            <person name="Roberts A."/>
            <person name="Saif S."/>
            <person name="Shea T."/>
            <person name="Sisk P."/>
            <person name="Sykes S."/>
            <person name="Wortman J."/>
            <person name="Nusbaum C."/>
            <person name="Birren B."/>
        </authorList>
    </citation>
    <scope>NUCLEOTIDE SEQUENCE [LARGE SCALE GENOMIC DNA]</scope>
    <source>
        <strain evidence="4 5">P10297</strain>
    </source>
</reference>
<dbReference type="OrthoDB" id="128300at2759"/>
<feature type="domain" description="DUF6570" evidence="3">
    <location>
        <begin position="161"/>
        <end position="287"/>
    </location>
</feature>
<proteinExistence type="predicted"/>
<evidence type="ECO:0000313" key="4">
    <source>
        <dbReference type="EMBL" id="ETP32196.1"/>
    </source>
</evidence>
<gene>
    <name evidence="4" type="ORF">F442_19064</name>
</gene>
<accession>W2YB32</accession>
<name>W2YB32_PHYNI</name>